<evidence type="ECO:0000256" key="12">
    <source>
        <dbReference type="ARBA" id="ARBA00023170"/>
    </source>
</evidence>
<dbReference type="InterPro" id="IPR003591">
    <property type="entry name" value="Leu-rich_rpt_typical-subtyp"/>
</dbReference>
<dbReference type="InterPro" id="IPR001245">
    <property type="entry name" value="Ser-Thr/Tyr_kinase_cat_dom"/>
</dbReference>
<feature type="binding site" evidence="14">
    <location>
        <position position="614"/>
    </location>
    <ligand>
        <name>ATP</name>
        <dbReference type="ChEBI" id="CHEBI:30616"/>
    </ligand>
</feature>
<dbReference type="Pfam" id="PF07714">
    <property type="entry name" value="PK_Tyr_Ser-Thr"/>
    <property type="match status" value="1"/>
</dbReference>
<organism evidence="18 19">
    <name type="scientific">Rhododendron williamsianum</name>
    <dbReference type="NCBI Taxonomy" id="262921"/>
    <lineage>
        <taxon>Eukaryota</taxon>
        <taxon>Viridiplantae</taxon>
        <taxon>Streptophyta</taxon>
        <taxon>Embryophyta</taxon>
        <taxon>Tracheophyta</taxon>
        <taxon>Spermatophyta</taxon>
        <taxon>Magnoliopsida</taxon>
        <taxon>eudicotyledons</taxon>
        <taxon>Gunneridae</taxon>
        <taxon>Pentapetalae</taxon>
        <taxon>asterids</taxon>
        <taxon>Ericales</taxon>
        <taxon>Ericaceae</taxon>
        <taxon>Ericoideae</taxon>
        <taxon>Rhodoreae</taxon>
        <taxon>Rhododendron</taxon>
    </lineage>
</organism>
<keyword evidence="12" id="KW-0675">Receptor</keyword>
<dbReference type="InterPro" id="IPR000719">
    <property type="entry name" value="Prot_kinase_dom"/>
</dbReference>
<evidence type="ECO:0000256" key="15">
    <source>
        <dbReference type="SAM" id="Phobius"/>
    </source>
</evidence>
<proteinExistence type="inferred from homology"/>
<protein>
    <recommendedName>
        <fullName evidence="17">Protein kinase domain-containing protein</fullName>
    </recommendedName>
</protein>
<feature type="domain" description="Protein kinase" evidence="17">
    <location>
        <begin position="585"/>
        <end position="857"/>
    </location>
</feature>
<sequence>MAVALFTVLFFFLAPLLVNSTSPTLNDDVLGLIVFKAGLTDPQSKLTSWNEDDNTPCNWVGIQCDPNTNRVTELVLNGFSLSGHISRSLLRLQFLKILSLSRNNFNGTINPLLAQLRSLHFIDLSENSLSGSIPDELFRQCGSLRAISLARNDLFGSIPDSLSSCSTLEAVDFSYNQISGSLPSEVWSLTRLRSLDLSYNLLEGEIPSGIHNLFHLREVNLRNNMIVGRIPEDIGGCLLLKSLDLSQNSLSGALPESMKQLISLSGNKLTGRMDFPTLISKPAAHQSLRILDVSSNALTGEIPSVIGSFRNLLLLNMSWNYLNGSIPASIGELKTTKVLDLSSNRIHGSIPSEIGGAVSLQELRMETNFLTGRIPSEIENCSSLTSLILSKNNLTGPVPIAIANLTDLITIDLSFNNLSGTLPKELTNLSHLLIFNISHNHFQGELPVGGFFNTIPLSSVSGNPSLCGSAVKHSCPSVHPKPIVLNPNSSANGSSFSSDLHHKRIVLSISALIAIGAAVFIGLGVVAVTVLNLCVRNTMTPSAAPFALSRDGDLSHSPTTDSNSGKFVMFSGDSGGFVAGNNALLNKGNEVGRGGFGTVYQTALQDGCPVAVKKLNISSLIKSQEVFEKEVKKLGEIRHRNLISLEGYYWTPSLQLLINEYVCSGNLYKHLHEKQSINCLTWLQRFNIILGTAKGLAHLHQANTIHYNMKSTNVLIDESGEPKVGDFGLARLLPTLDRYILSSKIQSALGYMAPEFACPTVKITEKCDVYGFGILLLEVVTGQKPVEYMEDDVVVLCDTVRGALEEGRAEECVDGRLNGNFPAEEAMPVIKLGLICASQVPSNRPDMGEVVKILELIQCPSEGEWV</sequence>
<dbReference type="GO" id="GO:0005886">
    <property type="term" value="C:plasma membrane"/>
    <property type="evidence" value="ECO:0007669"/>
    <property type="project" value="UniProtKB-SubCell"/>
</dbReference>
<accession>A0A6A4KR18</accession>
<evidence type="ECO:0000256" key="7">
    <source>
        <dbReference type="ARBA" id="ARBA00022737"/>
    </source>
</evidence>
<comment type="caution">
    <text evidence="18">The sequence shown here is derived from an EMBL/GenBank/DDBJ whole genome shotgun (WGS) entry which is preliminary data.</text>
</comment>
<evidence type="ECO:0000256" key="11">
    <source>
        <dbReference type="ARBA" id="ARBA00023136"/>
    </source>
</evidence>
<dbReference type="GO" id="GO:0005524">
    <property type="term" value="F:ATP binding"/>
    <property type="evidence" value="ECO:0007669"/>
    <property type="project" value="UniProtKB-UniRule"/>
</dbReference>
<keyword evidence="8 14" id="KW-0547">Nucleotide-binding</keyword>
<dbReference type="PANTHER" id="PTHR27000:SF686">
    <property type="entry name" value="LEUCINE-RICH REPEAT RECEPTOR-LIKE PROTEIN KINASE PXC2"/>
    <property type="match status" value="1"/>
</dbReference>
<dbReference type="PANTHER" id="PTHR27000">
    <property type="entry name" value="LEUCINE-RICH REPEAT RECEPTOR-LIKE PROTEIN KINASE FAMILY PROTEIN-RELATED"/>
    <property type="match status" value="1"/>
</dbReference>
<dbReference type="FunFam" id="1.10.510.10:FF:000267">
    <property type="entry name" value="probable LRR receptor-like serine/threonine-protein kinase IRK"/>
    <property type="match status" value="1"/>
</dbReference>
<evidence type="ECO:0000313" key="18">
    <source>
        <dbReference type="EMBL" id="KAE9447542.1"/>
    </source>
</evidence>
<dbReference type="Gene3D" id="3.30.200.20">
    <property type="entry name" value="Phosphorylase Kinase, domain 1"/>
    <property type="match status" value="1"/>
</dbReference>
<keyword evidence="11 15" id="KW-0472">Membrane</keyword>
<evidence type="ECO:0000256" key="3">
    <source>
        <dbReference type="ARBA" id="ARBA00022475"/>
    </source>
</evidence>
<dbReference type="InterPro" id="IPR032675">
    <property type="entry name" value="LRR_dom_sf"/>
</dbReference>
<dbReference type="GO" id="GO:0004672">
    <property type="term" value="F:protein kinase activity"/>
    <property type="evidence" value="ECO:0007669"/>
    <property type="project" value="InterPro"/>
</dbReference>
<dbReference type="InterPro" id="IPR001611">
    <property type="entry name" value="Leu-rich_rpt"/>
</dbReference>
<evidence type="ECO:0000256" key="5">
    <source>
        <dbReference type="ARBA" id="ARBA00022692"/>
    </source>
</evidence>
<comment type="similarity">
    <text evidence="2">Belongs to the RLP family.</text>
</comment>
<feature type="transmembrane region" description="Helical" evidence="15">
    <location>
        <begin position="505"/>
        <end position="531"/>
    </location>
</feature>
<dbReference type="InterPro" id="IPR011009">
    <property type="entry name" value="Kinase-like_dom_sf"/>
</dbReference>
<dbReference type="AlphaFoldDB" id="A0A6A4KR18"/>
<dbReference type="FunFam" id="3.80.10.10:FF:000402">
    <property type="entry name" value="Putative LRR receptor-like serine/threonine-protein kinase IRK"/>
    <property type="match status" value="1"/>
</dbReference>
<dbReference type="SMART" id="SM00369">
    <property type="entry name" value="LRR_TYP"/>
    <property type="match status" value="6"/>
</dbReference>
<feature type="chain" id="PRO_5025526319" description="Protein kinase domain-containing protein" evidence="16">
    <location>
        <begin position="21"/>
        <end position="866"/>
    </location>
</feature>
<dbReference type="SUPFAM" id="SSF56112">
    <property type="entry name" value="Protein kinase-like (PK-like)"/>
    <property type="match status" value="1"/>
</dbReference>
<dbReference type="FunFam" id="3.30.200.20:FF:000295">
    <property type="entry name" value="probable LRR receptor-like serine/threonine-protein kinase IRK"/>
    <property type="match status" value="1"/>
</dbReference>
<dbReference type="CDD" id="cd14066">
    <property type="entry name" value="STKc_IRAK"/>
    <property type="match status" value="1"/>
</dbReference>
<dbReference type="GO" id="GO:0006952">
    <property type="term" value="P:defense response"/>
    <property type="evidence" value="ECO:0007669"/>
    <property type="project" value="UniProtKB-ARBA"/>
</dbReference>
<dbReference type="Gene3D" id="3.80.10.10">
    <property type="entry name" value="Ribonuclease Inhibitor"/>
    <property type="match status" value="3"/>
</dbReference>
<dbReference type="PROSITE" id="PS00107">
    <property type="entry name" value="PROTEIN_KINASE_ATP"/>
    <property type="match status" value="1"/>
</dbReference>
<evidence type="ECO:0000256" key="4">
    <source>
        <dbReference type="ARBA" id="ARBA00022614"/>
    </source>
</evidence>
<dbReference type="FunFam" id="3.80.10.10:FF:000275">
    <property type="entry name" value="Leucine-rich repeat receptor-like protein kinase"/>
    <property type="match status" value="1"/>
</dbReference>
<evidence type="ECO:0000256" key="13">
    <source>
        <dbReference type="ARBA" id="ARBA00023180"/>
    </source>
</evidence>
<dbReference type="EMBL" id="QEFC01003507">
    <property type="protein sequence ID" value="KAE9447542.1"/>
    <property type="molecule type" value="Genomic_DNA"/>
</dbReference>
<reference evidence="18 19" key="1">
    <citation type="journal article" date="2019" name="Genome Biol. Evol.">
        <title>The Rhododendron genome and chromosomal organization provide insight into shared whole-genome duplications across the heath family (Ericaceae).</title>
        <authorList>
            <person name="Soza V.L."/>
            <person name="Lindsley D."/>
            <person name="Waalkes A."/>
            <person name="Ramage E."/>
            <person name="Patwardhan R.P."/>
            <person name="Burton J.N."/>
            <person name="Adey A."/>
            <person name="Kumar A."/>
            <person name="Qiu R."/>
            <person name="Shendure J."/>
            <person name="Hall B."/>
        </authorList>
    </citation>
    <scope>NUCLEOTIDE SEQUENCE [LARGE SCALE GENOMIC DNA]</scope>
    <source>
        <strain evidence="18">RSF 1966-606</strain>
    </source>
</reference>
<dbReference type="OrthoDB" id="676979at2759"/>
<evidence type="ECO:0000256" key="16">
    <source>
        <dbReference type="SAM" id="SignalP"/>
    </source>
</evidence>
<comment type="subcellular location">
    <subcellularLocation>
        <location evidence="1">Cell membrane</location>
        <topology evidence="1">Single-pass type I membrane protein</topology>
    </subcellularLocation>
</comment>
<dbReference type="InterPro" id="IPR013210">
    <property type="entry name" value="LRR_N_plant-typ"/>
</dbReference>
<dbReference type="Gene3D" id="1.10.510.10">
    <property type="entry name" value="Transferase(Phosphotransferase) domain 1"/>
    <property type="match status" value="1"/>
</dbReference>
<gene>
    <name evidence="18" type="ORF">C3L33_20563</name>
</gene>
<evidence type="ECO:0000256" key="6">
    <source>
        <dbReference type="ARBA" id="ARBA00022729"/>
    </source>
</evidence>
<dbReference type="PRINTS" id="PR00019">
    <property type="entry name" value="LEURICHRPT"/>
</dbReference>
<keyword evidence="19" id="KW-1185">Reference proteome</keyword>
<name>A0A6A4KR18_9ERIC</name>
<keyword evidence="5 15" id="KW-0812">Transmembrane</keyword>
<dbReference type="PROSITE" id="PS50011">
    <property type="entry name" value="PROTEIN_KINASE_DOM"/>
    <property type="match status" value="1"/>
</dbReference>
<evidence type="ECO:0000259" key="17">
    <source>
        <dbReference type="PROSITE" id="PS50011"/>
    </source>
</evidence>
<dbReference type="Pfam" id="PF00560">
    <property type="entry name" value="LRR_1"/>
    <property type="match status" value="6"/>
</dbReference>
<keyword evidence="4" id="KW-0433">Leucine-rich repeat</keyword>
<keyword evidence="10 15" id="KW-1133">Transmembrane helix</keyword>
<dbReference type="Proteomes" id="UP000428333">
    <property type="component" value="Linkage Group LG12"/>
</dbReference>
<dbReference type="GO" id="GO:0051707">
    <property type="term" value="P:response to other organism"/>
    <property type="evidence" value="ECO:0007669"/>
    <property type="project" value="UniProtKB-ARBA"/>
</dbReference>
<feature type="signal peptide" evidence="16">
    <location>
        <begin position="1"/>
        <end position="20"/>
    </location>
</feature>
<dbReference type="SUPFAM" id="SSF52058">
    <property type="entry name" value="L domain-like"/>
    <property type="match status" value="2"/>
</dbReference>
<dbReference type="Pfam" id="PF08263">
    <property type="entry name" value="LRRNT_2"/>
    <property type="match status" value="1"/>
</dbReference>
<keyword evidence="3" id="KW-1003">Cell membrane</keyword>
<evidence type="ECO:0000256" key="14">
    <source>
        <dbReference type="PROSITE-ProRule" id="PRU10141"/>
    </source>
</evidence>
<keyword evidence="9 14" id="KW-0067">ATP-binding</keyword>
<dbReference type="Pfam" id="PF13855">
    <property type="entry name" value="LRR_8"/>
    <property type="match status" value="2"/>
</dbReference>
<evidence type="ECO:0000256" key="2">
    <source>
        <dbReference type="ARBA" id="ARBA00009592"/>
    </source>
</evidence>
<keyword evidence="13" id="KW-0325">Glycoprotein</keyword>
<feature type="non-terminal residue" evidence="18">
    <location>
        <position position="1"/>
    </location>
</feature>
<evidence type="ECO:0000313" key="19">
    <source>
        <dbReference type="Proteomes" id="UP000428333"/>
    </source>
</evidence>
<evidence type="ECO:0000256" key="8">
    <source>
        <dbReference type="ARBA" id="ARBA00022741"/>
    </source>
</evidence>
<evidence type="ECO:0000256" key="10">
    <source>
        <dbReference type="ARBA" id="ARBA00022989"/>
    </source>
</evidence>
<dbReference type="InterPro" id="IPR017441">
    <property type="entry name" value="Protein_kinase_ATP_BS"/>
</dbReference>
<keyword evidence="7" id="KW-0677">Repeat</keyword>
<evidence type="ECO:0000256" key="9">
    <source>
        <dbReference type="ARBA" id="ARBA00022840"/>
    </source>
</evidence>
<evidence type="ECO:0000256" key="1">
    <source>
        <dbReference type="ARBA" id="ARBA00004251"/>
    </source>
</evidence>
<keyword evidence="6 16" id="KW-0732">Signal</keyword>